<dbReference type="InterPro" id="IPR002524">
    <property type="entry name" value="Cation_efflux"/>
</dbReference>
<feature type="transmembrane region" description="Helical" evidence="10">
    <location>
        <begin position="255"/>
        <end position="276"/>
    </location>
</feature>
<evidence type="ECO:0000256" key="1">
    <source>
        <dbReference type="ARBA" id="ARBA00004141"/>
    </source>
</evidence>
<organism evidence="13 14">
    <name type="scientific">Syncephalastrum racemosum</name>
    <name type="common">Filamentous fungus</name>
    <dbReference type="NCBI Taxonomy" id="13706"/>
    <lineage>
        <taxon>Eukaryota</taxon>
        <taxon>Fungi</taxon>
        <taxon>Fungi incertae sedis</taxon>
        <taxon>Mucoromycota</taxon>
        <taxon>Mucoromycotina</taxon>
        <taxon>Mucoromycetes</taxon>
        <taxon>Mucorales</taxon>
        <taxon>Syncephalastraceae</taxon>
        <taxon>Syncephalastrum</taxon>
    </lineage>
</organism>
<name>A0A1X2H5T0_SYNRA</name>
<proteinExistence type="inferred from homology"/>
<keyword evidence="7" id="KW-0406">Ion transport</keyword>
<dbReference type="SUPFAM" id="SSF160240">
    <property type="entry name" value="Cation efflux protein cytoplasmic domain-like"/>
    <property type="match status" value="1"/>
</dbReference>
<evidence type="ECO:0000256" key="3">
    <source>
        <dbReference type="ARBA" id="ARBA00022448"/>
    </source>
</evidence>
<dbReference type="InterPro" id="IPR036837">
    <property type="entry name" value="Cation_efflux_CTD_sf"/>
</dbReference>
<keyword evidence="14" id="KW-1185">Reference proteome</keyword>
<dbReference type="SUPFAM" id="SSF161111">
    <property type="entry name" value="Cation efflux protein transmembrane domain-like"/>
    <property type="match status" value="1"/>
</dbReference>
<protein>
    <submittedName>
        <fullName evidence="13">Cation efflux protein</fullName>
    </submittedName>
</protein>
<keyword evidence="3" id="KW-0813">Transport</keyword>
<dbReference type="GO" id="GO:0005886">
    <property type="term" value="C:plasma membrane"/>
    <property type="evidence" value="ECO:0007669"/>
    <property type="project" value="TreeGrafter"/>
</dbReference>
<evidence type="ECO:0000256" key="4">
    <source>
        <dbReference type="ARBA" id="ARBA00022692"/>
    </source>
</evidence>
<dbReference type="Gene3D" id="1.20.1510.10">
    <property type="entry name" value="Cation efflux protein transmembrane domain"/>
    <property type="match status" value="1"/>
</dbReference>
<evidence type="ECO:0000256" key="7">
    <source>
        <dbReference type="ARBA" id="ARBA00023065"/>
    </source>
</evidence>
<evidence type="ECO:0000256" key="10">
    <source>
        <dbReference type="SAM" id="Phobius"/>
    </source>
</evidence>
<dbReference type="InterPro" id="IPR050681">
    <property type="entry name" value="CDF/SLC30A"/>
</dbReference>
<feature type="transmembrane region" description="Helical" evidence="10">
    <location>
        <begin position="88"/>
        <end position="105"/>
    </location>
</feature>
<evidence type="ECO:0000256" key="5">
    <source>
        <dbReference type="ARBA" id="ARBA00022906"/>
    </source>
</evidence>
<dbReference type="InterPro" id="IPR027470">
    <property type="entry name" value="Cation_efflux_CTD"/>
</dbReference>
<gene>
    <name evidence="13" type="ORF">BCR43DRAFT_495410</name>
</gene>
<dbReference type="Pfam" id="PF16916">
    <property type="entry name" value="ZT_dimer"/>
    <property type="match status" value="1"/>
</dbReference>
<feature type="transmembrane region" description="Helical" evidence="10">
    <location>
        <begin position="153"/>
        <end position="176"/>
    </location>
</feature>
<feature type="domain" description="Cation efflux protein cytoplasmic" evidence="12">
    <location>
        <begin position="291"/>
        <end position="364"/>
    </location>
</feature>
<keyword evidence="5" id="KW-0864">Zinc transport</keyword>
<dbReference type="AlphaFoldDB" id="A0A1X2H5T0"/>
<dbReference type="GO" id="GO:0005385">
    <property type="term" value="F:zinc ion transmembrane transporter activity"/>
    <property type="evidence" value="ECO:0007669"/>
    <property type="project" value="TreeGrafter"/>
</dbReference>
<comment type="similarity">
    <text evidence="2">Belongs to the cation diffusion facilitator (CDF) transporter (TC 2.A.4) family. SLC30A subfamily.</text>
</comment>
<dbReference type="GO" id="GO:0030003">
    <property type="term" value="P:intracellular monoatomic cation homeostasis"/>
    <property type="evidence" value="ECO:0007669"/>
    <property type="project" value="UniProtKB-ARBA"/>
</dbReference>
<dbReference type="OrthoDB" id="9944568at2759"/>
<dbReference type="Pfam" id="PF01545">
    <property type="entry name" value="Cation_efflux"/>
    <property type="match status" value="1"/>
</dbReference>
<sequence length="382" mass="41742">MAHDHQPSENTPLIPPSDTSSHRRRGSVVSYSYQTECANVTTKDLGAAKSTKRKLMLATGLALLFFATELVCGYFANSLALMSDAFHLLSDVASFIVAIAAIYLAEKPPTKKHTFGFHRAEVIAALISVFTIWVLTGVLVLEAVDRVKHPQPINARLMCLTASIGVAINVVLAWILGGHHHGHGHSHDHAETHSHDEESHAHEENHNHAQKKQPRHKEANINLRAAALHVIGDLLASIGVLVSSVILMFKPELTIVDPICTFIFSLLVLYTTYHLVRDSLGVLMEGTPGGIEPEAIEESLLQIPGVVAVHDLHVWTLSPGKSSLTAHITIARDADVRYDEILAQGQRVVCDQYGVHHSTLQVESEQAGFTSHCRPEICTPVH</sequence>
<feature type="region of interest" description="Disordered" evidence="9">
    <location>
        <begin position="183"/>
        <end position="216"/>
    </location>
</feature>
<feature type="domain" description="Cation efflux protein transmembrane" evidence="11">
    <location>
        <begin position="56"/>
        <end position="284"/>
    </location>
</feature>
<evidence type="ECO:0000259" key="12">
    <source>
        <dbReference type="Pfam" id="PF16916"/>
    </source>
</evidence>
<dbReference type="EMBL" id="MCGN01000008">
    <property type="protein sequence ID" value="ORY93836.1"/>
    <property type="molecule type" value="Genomic_DNA"/>
</dbReference>
<evidence type="ECO:0000259" key="11">
    <source>
        <dbReference type="Pfam" id="PF01545"/>
    </source>
</evidence>
<keyword evidence="4 10" id="KW-0812">Transmembrane</keyword>
<dbReference type="PANTHER" id="PTHR11562:SF17">
    <property type="entry name" value="RE54080P-RELATED"/>
    <property type="match status" value="1"/>
</dbReference>
<dbReference type="GO" id="GO:0098771">
    <property type="term" value="P:inorganic ion homeostasis"/>
    <property type="evidence" value="ECO:0007669"/>
    <property type="project" value="UniProtKB-ARBA"/>
</dbReference>
<evidence type="ECO:0000256" key="9">
    <source>
        <dbReference type="SAM" id="MobiDB-lite"/>
    </source>
</evidence>
<dbReference type="InParanoid" id="A0A1X2H5T0"/>
<evidence type="ECO:0000256" key="6">
    <source>
        <dbReference type="ARBA" id="ARBA00022989"/>
    </source>
</evidence>
<comment type="caution">
    <text evidence="13">The sequence shown here is derived from an EMBL/GenBank/DDBJ whole genome shotgun (WGS) entry which is preliminary data.</text>
</comment>
<feature type="compositionally biased region" description="Basic and acidic residues" evidence="9">
    <location>
        <begin position="185"/>
        <end position="207"/>
    </location>
</feature>
<dbReference type="NCBIfam" id="TIGR01297">
    <property type="entry name" value="CDF"/>
    <property type="match status" value="1"/>
</dbReference>
<evidence type="ECO:0000256" key="2">
    <source>
        <dbReference type="ARBA" id="ARBA00008873"/>
    </source>
</evidence>
<keyword evidence="8 10" id="KW-0472">Membrane</keyword>
<evidence type="ECO:0000313" key="13">
    <source>
        <dbReference type="EMBL" id="ORY93836.1"/>
    </source>
</evidence>
<dbReference type="PANTHER" id="PTHR11562">
    <property type="entry name" value="CATION EFFLUX PROTEIN/ ZINC TRANSPORTER"/>
    <property type="match status" value="1"/>
</dbReference>
<evidence type="ECO:0000256" key="8">
    <source>
        <dbReference type="ARBA" id="ARBA00023136"/>
    </source>
</evidence>
<feature type="transmembrane region" description="Helical" evidence="10">
    <location>
        <begin position="225"/>
        <end position="249"/>
    </location>
</feature>
<dbReference type="OMA" id="RTWGWAR"/>
<keyword evidence="5" id="KW-0862">Zinc</keyword>
<feature type="transmembrane region" description="Helical" evidence="10">
    <location>
        <begin position="117"/>
        <end position="141"/>
    </location>
</feature>
<dbReference type="Proteomes" id="UP000242180">
    <property type="component" value="Unassembled WGS sequence"/>
</dbReference>
<feature type="transmembrane region" description="Helical" evidence="10">
    <location>
        <begin position="55"/>
        <end position="76"/>
    </location>
</feature>
<dbReference type="STRING" id="13706.A0A1X2H5T0"/>
<comment type="subcellular location">
    <subcellularLocation>
        <location evidence="1">Membrane</location>
        <topology evidence="1">Multi-pass membrane protein</topology>
    </subcellularLocation>
</comment>
<evidence type="ECO:0000313" key="14">
    <source>
        <dbReference type="Proteomes" id="UP000242180"/>
    </source>
</evidence>
<feature type="region of interest" description="Disordered" evidence="9">
    <location>
        <begin position="1"/>
        <end position="25"/>
    </location>
</feature>
<keyword evidence="6 10" id="KW-1133">Transmembrane helix</keyword>
<dbReference type="InterPro" id="IPR027469">
    <property type="entry name" value="Cation_efflux_TMD_sf"/>
</dbReference>
<reference evidence="13 14" key="1">
    <citation type="submission" date="2016-07" db="EMBL/GenBank/DDBJ databases">
        <title>Pervasive Adenine N6-methylation of Active Genes in Fungi.</title>
        <authorList>
            <consortium name="DOE Joint Genome Institute"/>
            <person name="Mondo S.J."/>
            <person name="Dannebaum R.O."/>
            <person name="Kuo R.C."/>
            <person name="Labutti K."/>
            <person name="Haridas S."/>
            <person name="Kuo A."/>
            <person name="Salamov A."/>
            <person name="Ahrendt S.R."/>
            <person name="Lipzen A."/>
            <person name="Sullivan W."/>
            <person name="Andreopoulos W.B."/>
            <person name="Clum A."/>
            <person name="Lindquist E."/>
            <person name="Daum C."/>
            <person name="Ramamoorthy G.K."/>
            <person name="Gryganskyi A."/>
            <person name="Culley D."/>
            <person name="Magnuson J.K."/>
            <person name="James T.Y."/>
            <person name="O'Malley M.A."/>
            <person name="Stajich J.E."/>
            <person name="Spatafora J.W."/>
            <person name="Visel A."/>
            <person name="Grigoriev I.V."/>
        </authorList>
    </citation>
    <scope>NUCLEOTIDE SEQUENCE [LARGE SCALE GENOMIC DNA]</scope>
    <source>
        <strain evidence="13 14">NRRL 2496</strain>
    </source>
</reference>
<dbReference type="InterPro" id="IPR058533">
    <property type="entry name" value="Cation_efflux_TM"/>
</dbReference>
<accession>A0A1X2H5T0</accession>